<dbReference type="STRING" id="326297.Sama_1936"/>
<dbReference type="Gene3D" id="3.40.50.150">
    <property type="entry name" value="Vaccinia Virus protein VP39"/>
    <property type="match status" value="1"/>
</dbReference>
<accession>A1S6Y5</accession>
<dbReference type="SUPFAM" id="SSF53335">
    <property type="entry name" value="S-adenosyl-L-methionine-dependent methyltransferases"/>
    <property type="match status" value="1"/>
</dbReference>
<sequence length="276" mass="30336">MYFKENMMKKLLVAGLVSWAGLTGMAHAMTLEEAALNSLRTPANVERDQYRHPVETLSFFGVKDNLTVVEFWPGGGWYTEILAPLLNENGQYVAANFETNPAPEANSPAYRIRLGKALEGWLETHADKVGNAKTVTFDPPHKTSLGESGSADVVLTFRNMHNWAMAGQAEMVLSAAFDVLKPGGVFGVVEHRAKPGMSLKSGYMEENEVIRLAKAAGFVLADKSEVNANPRDTKDYADGVWTLPPSLRKGDTDKARYLAIGESDRMTLKFVKPAER</sequence>
<evidence type="ECO:0000313" key="3">
    <source>
        <dbReference type="Proteomes" id="UP000009175"/>
    </source>
</evidence>
<dbReference type="PIRSF" id="PIRSF031679">
    <property type="entry name" value="Mtase_Alr7345_prd"/>
    <property type="match status" value="1"/>
</dbReference>
<dbReference type="KEGG" id="saz:Sama_1936"/>
<protein>
    <recommendedName>
        <fullName evidence="4">Methyltransferase</fullName>
    </recommendedName>
</protein>
<evidence type="ECO:0000313" key="2">
    <source>
        <dbReference type="EMBL" id="ABM00142.1"/>
    </source>
</evidence>
<gene>
    <name evidence="2" type="ordered locus">Sama_1936</name>
</gene>
<dbReference type="eggNOG" id="COG4798">
    <property type="taxonomic scope" value="Bacteria"/>
</dbReference>
<dbReference type="Proteomes" id="UP000009175">
    <property type="component" value="Chromosome"/>
</dbReference>
<keyword evidence="1" id="KW-0732">Signal</keyword>
<name>A1S6Y5_SHEAM</name>
<dbReference type="AlphaFoldDB" id="A1S6Y5"/>
<dbReference type="InterPro" id="IPR016980">
    <property type="entry name" value="S-AdoMet-dep_MeTrfase_Alr7345"/>
</dbReference>
<keyword evidence="3" id="KW-1185">Reference proteome</keyword>
<organism evidence="2 3">
    <name type="scientific">Shewanella amazonensis (strain ATCC BAA-1098 / SB2B)</name>
    <dbReference type="NCBI Taxonomy" id="326297"/>
    <lineage>
        <taxon>Bacteria</taxon>
        <taxon>Pseudomonadati</taxon>
        <taxon>Pseudomonadota</taxon>
        <taxon>Gammaproteobacteria</taxon>
        <taxon>Alteromonadales</taxon>
        <taxon>Shewanellaceae</taxon>
        <taxon>Shewanella</taxon>
    </lineage>
</organism>
<reference evidence="2 3" key="1">
    <citation type="submission" date="2006-12" db="EMBL/GenBank/DDBJ databases">
        <title>Complete sequence of Shewanella amazonensis SB2B.</title>
        <authorList>
            <consortium name="US DOE Joint Genome Institute"/>
            <person name="Copeland A."/>
            <person name="Lucas S."/>
            <person name="Lapidus A."/>
            <person name="Barry K."/>
            <person name="Detter J.C."/>
            <person name="Glavina del Rio T."/>
            <person name="Hammon N."/>
            <person name="Israni S."/>
            <person name="Dalin E."/>
            <person name="Tice H."/>
            <person name="Pitluck S."/>
            <person name="Munk A.C."/>
            <person name="Brettin T."/>
            <person name="Bruce D."/>
            <person name="Han C."/>
            <person name="Tapia R."/>
            <person name="Gilna P."/>
            <person name="Schmutz J."/>
            <person name="Larimer F."/>
            <person name="Land M."/>
            <person name="Hauser L."/>
            <person name="Kyrpides N."/>
            <person name="Mikhailova N."/>
            <person name="Fredrickson J."/>
            <person name="Richardson P."/>
        </authorList>
    </citation>
    <scope>NUCLEOTIDE SEQUENCE [LARGE SCALE GENOMIC DNA]</scope>
    <source>
        <strain evidence="3">ATCC BAA-1098 / SB2B</strain>
    </source>
</reference>
<feature type="signal peptide" evidence="1">
    <location>
        <begin position="1"/>
        <end position="28"/>
    </location>
</feature>
<proteinExistence type="predicted"/>
<feature type="chain" id="PRO_5002636825" description="Methyltransferase" evidence="1">
    <location>
        <begin position="29"/>
        <end position="276"/>
    </location>
</feature>
<evidence type="ECO:0008006" key="4">
    <source>
        <dbReference type="Google" id="ProtNLM"/>
    </source>
</evidence>
<dbReference type="EMBL" id="CP000507">
    <property type="protein sequence ID" value="ABM00142.1"/>
    <property type="molecule type" value="Genomic_DNA"/>
</dbReference>
<dbReference type="InterPro" id="IPR029063">
    <property type="entry name" value="SAM-dependent_MTases_sf"/>
</dbReference>
<dbReference type="HOGENOM" id="CLU_072291_0_0_6"/>
<evidence type="ECO:0000256" key="1">
    <source>
        <dbReference type="SAM" id="SignalP"/>
    </source>
</evidence>